<evidence type="ECO:0000313" key="1">
    <source>
        <dbReference type="EMBL" id="MBK1884262.1"/>
    </source>
</evidence>
<comment type="caution">
    <text evidence="1">The sequence shown here is derived from an EMBL/GenBank/DDBJ whole genome shotgun (WGS) entry which is preliminary data.</text>
</comment>
<gene>
    <name evidence="1" type="ORF">JIN85_17720</name>
</gene>
<proteinExistence type="predicted"/>
<keyword evidence="2" id="KW-1185">Reference proteome</keyword>
<evidence type="ECO:0000313" key="2">
    <source>
        <dbReference type="Proteomes" id="UP000603141"/>
    </source>
</evidence>
<protein>
    <submittedName>
        <fullName evidence="1">Uncharacterized protein</fullName>
    </submittedName>
</protein>
<accession>A0A934SDR5</accession>
<name>A0A934SDR5_9BACT</name>
<dbReference type="EMBL" id="JAENIJ010000040">
    <property type="protein sequence ID" value="MBK1884262.1"/>
    <property type="molecule type" value="Genomic_DNA"/>
</dbReference>
<reference evidence="1" key="1">
    <citation type="submission" date="2021-01" db="EMBL/GenBank/DDBJ databases">
        <title>Modified the classification status of verrucomicrobia.</title>
        <authorList>
            <person name="Feng X."/>
        </authorList>
    </citation>
    <scope>NUCLEOTIDE SEQUENCE</scope>
    <source>
        <strain evidence="1">KCTC 22041</strain>
    </source>
</reference>
<dbReference type="AlphaFoldDB" id="A0A934SDR5"/>
<dbReference type="Proteomes" id="UP000603141">
    <property type="component" value="Unassembled WGS sequence"/>
</dbReference>
<sequence>MKGRGCEGAATALVFFTTRSVAVDPGYPWLVASQQSQRPFGRKSFVLRCGGGFVVGSEDGWLGFGLGIVTPVGLEEDGVDLFEIDGFGAVSDGFDGEASTAAWVTAENGREQPPPGTLRLLVCVFAARSQRSDI</sequence>
<organism evidence="1 2">
    <name type="scientific">Luteolibacter pohnpeiensis</name>
    <dbReference type="NCBI Taxonomy" id="454153"/>
    <lineage>
        <taxon>Bacteria</taxon>
        <taxon>Pseudomonadati</taxon>
        <taxon>Verrucomicrobiota</taxon>
        <taxon>Verrucomicrobiia</taxon>
        <taxon>Verrucomicrobiales</taxon>
        <taxon>Verrucomicrobiaceae</taxon>
        <taxon>Luteolibacter</taxon>
    </lineage>
</organism>